<comment type="caution">
    <text evidence="5">The sequence shown here is derived from an EMBL/GenBank/DDBJ whole genome shotgun (WGS) entry which is preliminary data.</text>
</comment>
<evidence type="ECO:0000259" key="4">
    <source>
        <dbReference type="SMART" id="SM00829"/>
    </source>
</evidence>
<keyword evidence="2 5" id="KW-0560">Oxidoreductase</keyword>
<dbReference type="InterPro" id="IPR013154">
    <property type="entry name" value="ADH-like_N"/>
</dbReference>
<dbReference type="EC" id="1.6.5.5" evidence="5"/>
<dbReference type="SUPFAM" id="SSF50129">
    <property type="entry name" value="GroES-like"/>
    <property type="match status" value="1"/>
</dbReference>
<dbReference type="Proteomes" id="UP001264980">
    <property type="component" value="Unassembled WGS sequence"/>
</dbReference>
<dbReference type="SUPFAM" id="SSF51735">
    <property type="entry name" value="NAD(P)-binding Rossmann-fold domains"/>
    <property type="match status" value="1"/>
</dbReference>
<feature type="domain" description="Enoyl reductase (ER)" evidence="4">
    <location>
        <begin position="10"/>
        <end position="339"/>
    </location>
</feature>
<dbReference type="Gene3D" id="3.40.50.720">
    <property type="entry name" value="NAD(P)-binding Rossmann-like Domain"/>
    <property type="match status" value="1"/>
</dbReference>
<feature type="region of interest" description="Disordered" evidence="3">
    <location>
        <begin position="267"/>
        <end position="291"/>
    </location>
</feature>
<dbReference type="GO" id="GO:0003960">
    <property type="term" value="F:quinone reductase (NADPH) activity"/>
    <property type="evidence" value="ECO:0007669"/>
    <property type="project" value="UniProtKB-EC"/>
</dbReference>
<dbReference type="RefSeq" id="WP_309984131.1">
    <property type="nucleotide sequence ID" value="NZ_JAVDTI010000002.1"/>
</dbReference>
<protein>
    <submittedName>
        <fullName evidence="5">NADPH2:quinone reductase</fullName>
        <ecNumber evidence="5">1.6.5.5</ecNumber>
    </submittedName>
</protein>
<reference evidence="5 6" key="1">
    <citation type="submission" date="2023-07" db="EMBL/GenBank/DDBJ databases">
        <title>Sorghum-associated microbial communities from plants grown in Nebraska, USA.</title>
        <authorList>
            <person name="Schachtman D."/>
        </authorList>
    </citation>
    <scope>NUCLEOTIDE SEQUENCE [LARGE SCALE GENOMIC DNA]</scope>
    <source>
        <strain evidence="5 6">BE57</strain>
    </source>
</reference>
<dbReference type="InterPro" id="IPR020843">
    <property type="entry name" value="ER"/>
</dbReference>
<dbReference type="Gene3D" id="3.90.180.10">
    <property type="entry name" value="Medium-chain alcohol dehydrogenases, catalytic domain"/>
    <property type="match status" value="1"/>
</dbReference>
<dbReference type="Pfam" id="PF08240">
    <property type="entry name" value="ADH_N"/>
    <property type="match status" value="1"/>
</dbReference>
<evidence type="ECO:0000313" key="5">
    <source>
        <dbReference type="EMBL" id="MDR6805874.1"/>
    </source>
</evidence>
<keyword evidence="6" id="KW-1185">Reference proteome</keyword>
<gene>
    <name evidence="5" type="ORF">J2W84_002920</name>
</gene>
<proteinExistence type="predicted"/>
<evidence type="ECO:0000256" key="1">
    <source>
        <dbReference type="ARBA" id="ARBA00022857"/>
    </source>
</evidence>
<dbReference type="PANTHER" id="PTHR48106:SF7">
    <property type="entry name" value="DEHYDROGENASE, ZINC-CONTAINING, PUTATIVE (AFU_ORTHOLOGUE AFUA_5G10220)-RELATED"/>
    <property type="match status" value="1"/>
</dbReference>
<name>A0ABU1QXI6_9BACT</name>
<dbReference type="Pfam" id="PF13602">
    <property type="entry name" value="ADH_zinc_N_2"/>
    <property type="match status" value="1"/>
</dbReference>
<sequence>MKANVITAHGPAAKVFEMQQVADPVPTEYDLIVKVLTTSINPLDCRIRNKASVPRNFPLTLGFDVCGVVVEKGRDVTGFEIGDRVIGSPTPFRNGANAEYVAIDHRSCTWAGTLADATAAAIPLVGITAYEALFDRLRIRSGDWVVIHAGAGGVGHLAIQLAKNTGCRIITTASRPESLAYCANELGADHVLNYREADIAGAVMDITKGRGAGLIMDNAGGECFSRSLDYVSPNGHICTILPVAVDEQQGYQLLLKNITLSYQFMGDRRSGDRRSGGRIAGRQNAAHEENRQGQVLQKLVEMVECGQLRPHVSKIYDWHDLAQAHEKMERGHVSGKLVVRVTN</sequence>
<dbReference type="SMART" id="SM00829">
    <property type="entry name" value="PKS_ER"/>
    <property type="match status" value="1"/>
</dbReference>
<evidence type="ECO:0000256" key="2">
    <source>
        <dbReference type="ARBA" id="ARBA00023002"/>
    </source>
</evidence>
<dbReference type="InterPro" id="IPR036291">
    <property type="entry name" value="NAD(P)-bd_dom_sf"/>
</dbReference>
<dbReference type="InterPro" id="IPR011032">
    <property type="entry name" value="GroES-like_sf"/>
</dbReference>
<evidence type="ECO:0000313" key="6">
    <source>
        <dbReference type="Proteomes" id="UP001264980"/>
    </source>
</evidence>
<accession>A0ABU1QXI6</accession>
<keyword evidence="1" id="KW-0521">NADP</keyword>
<evidence type="ECO:0000256" key="3">
    <source>
        <dbReference type="SAM" id="MobiDB-lite"/>
    </source>
</evidence>
<organism evidence="5 6">
    <name type="scientific">Dyadobacter fermentans</name>
    <dbReference type="NCBI Taxonomy" id="94254"/>
    <lineage>
        <taxon>Bacteria</taxon>
        <taxon>Pseudomonadati</taxon>
        <taxon>Bacteroidota</taxon>
        <taxon>Cytophagia</taxon>
        <taxon>Cytophagales</taxon>
        <taxon>Spirosomataceae</taxon>
        <taxon>Dyadobacter</taxon>
    </lineage>
</organism>
<dbReference type="PANTHER" id="PTHR48106">
    <property type="entry name" value="QUINONE OXIDOREDUCTASE PIG3-RELATED"/>
    <property type="match status" value="1"/>
</dbReference>
<dbReference type="EMBL" id="JAVDTI010000002">
    <property type="protein sequence ID" value="MDR6805874.1"/>
    <property type="molecule type" value="Genomic_DNA"/>
</dbReference>